<dbReference type="Gene3D" id="3.30.1330.40">
    <property type="entry name" value="RutC-like"/>
    <property type="match status" value="1"/>
</dbReference>
<organism evidence="2 3">
    <name type="scientific">Thermocladium modestius</name>
    <dbReference type="NCBI Taxonomy" id="62609"/>
    <lineage>
        <taxon>Archaea</taxon>
        <taxon>Thermoproteota</taxon>
        <taxon>Thermoprotei</taxon>
        <taxon>Thermoproteales</taxon>
        <taxon>Thermoproteaceae</taxon>
        <taxon>Thermocladium</taxon>
    </lineage>
</organism>
<dbReference type="InterPro" id="IPR006056">
    <property type="entry name" value="RidA"/>
</dbReference>
<sequence>MKPITTGDAPRPIGPYSQAIESGNLVFVSGQIPLDPKTGELVAGGIKEQTKRVIENIRAILRAAGLDLNNVVYSIVFLRDLSTFNDFNEVYSTYFNESKPARTTVEVSNLPREALIEMTVIASRI</sequence>
<dbReference type="FunFam" id="3.30.1330.40:FF:000001">
    <property type="entry name" value="L-PSP family endoribonuclease"/>
    <property type="match status" value="1"/>
</dbReference>
<dbReference type="PANTHER" id="PTHR11803:SF39">
    <property type="entry name" value="2-IMINOBUTANOATE_2-IMINOPROPANOATE DEAMINASE"/>
    <property type="match status" value="1"/>
</dbReference>
<evidence type="ECO:0000256" key="1">
    <source>
        <dbReference type="ARBA" id="ARBA00010552"/>
    </source>
</evidence>
<dbReference type="Pfam" id="PF01042">
    <property type="entry name" value="Ribonuc_L-PSP"/>
    <property type="match status" value="1"/>
</dbReference>
<dbReference type="GO" id="GO:0005829">
    <property type="term" value="C:cytosol"/>
    <property type="evidence" value="ECO:0007669"/>
    <property type="project" value="TreeGrafter"/>
</dbReference>
<reference evidence="2" key="1">
    <citation type="journal article" date="2014" name="Int. J. Syst. Evol. Microbiol.">
        <title>Complete genome sequence of Corynebacterium casei LMG S-19264T (=DSM 44701T), isolated from a smear-ripened cheese.</title>
        <authorList>
            <consortium name="US DOE Joint Genome Institute (JGI-PGF)"/>
            <person name="Walter F."/>
            <person name="Albersmeier A."/>
            <person name="Kalinowski J."/>
            <person name="Ruckert C."/>
        </authorList>
    </citation>
    <scope>NUCLEOTIDE SEQUENCE</scope>
    <source>
        <strain evidence="2">JCM 10088</strain>
    </source>
</reference>
<keyword evidence="3" id="KW-1185">Reference proteome</keyword>
<dbReference type="AlphaFoldDB" id="A0A830GV98"/>
<protein>
    <submittedName>
        <fullName evidence="2">Endoribonuclease</fullName>
    </submittedName>
</protein>
<dbReference type="CDD" id="cd00448">
    <property type="entry name" value="YjgF_YER057c_UK114_family"/>
    <property type="match status" value="1"/>
</dbReference>
<dbReference type="InterPro" id="IPR035959">
    <property type="entry name" value="RutC-like_sf"/>
</dbReference>
<gene>
    <name evidence="2" type="ORF">GCM10007981_05550</name>
</gene>
<accession>A0A830GV98</accession>
<evidence type="ECO:0000313" key="3">
    <source>
        <dbReference type="Proteomes" id="UP000610960"/>
    </source>
</evidence>
<reference evidence="2" key="2">
    <citation type="submission" date="2020-09" db="EMBL/GenBank/DDBJ databases">
        <authorList>
            <person name="Sun Q."/>
            <person name="Ohkuma M."/>
        </authorList>
    </citation>
    <scope>NUCLEOTIDE SEQUENCE</scope>
    <source>
        <strain evidence="2">JCM 10088</strain>
    </source>
</reference>
<evidence type="ECO:0000313" key="2">
    <source>
        <dbReference type="EMBL" id="GGP19920.1"/>
    </source>
</evidence>
<dbReference type="PANTHER" id="PTHR11803">
    <property type="entry name" value="2-IMINOBUTANOATE/2-IMINOPROPANOATE DEAMINASE RIDA"/>
    <property type="match status" value="1"/>
</dbReference>
<dbReference type="EMBL" id="BMNL01000001">
    <property type="protein sequence ID" value="GGP19920.1"/>
    <property type="molecule type" value="Genomic_DNA"/>
</dbReference>
<proteinExistence type="inferred from homology"/>
<dbReference type="Proteomes" id="UP000610960">
    <property type="component" value="Unassembled WGS sequence"/>
</dbReference>
<dbReference type="GO" id="GO:0019239">
    <property type="term" value="F:deaminase activity"/>
    <property type="evidence" value="ECO:0007669"/>
    <property type="project" value="TreeGrafter"/>
</dbReference>
<dbReference type="OrthoDB" id="371655at2157"/>
<name>A0A830GV98_9CREN</name>
<comment type="caution">
    <text evidence="2">The sequence shown here is derived from an EMBL/GenBank/DDBJ whole genome shotgun (WGS) entry which is preliminary data.</text>
</comment>
<dbReference type="RefSeq" id="WP_188595907.1">
    <property type="nucleotide sequence ID" value="NZ_BMNL01000001.1"/>
</dbReference>
<comment type="similarity">
    <text evidence="1">Belongs to the RutC family.</text>
</comment>
<dbReference type="NCBIfam" id="TIGR00004">
    <property type="entry name" value="Rid family detoxifying hydrolase"/>
    <property type="match status" value="1"/>
</dbReference>
<dbReference type="InterPro" id="IPR006175">
    <property type="entry name" value="YjgF/YER057c/UK114"/>
</dbReference>
<dbReference type="SUPFAM" id="SSF55298">
    <property type="entry name" value="YjgF-like"/>
    <property type="match status" value="1"/>
</dbReference>